<protein>
    <submittedName>
        <fullName evidence="1">Uncharacterized protein</fullName>
    </submittedName>
</protein>
<proteinExistence type="predicted"/>
<name>A0A0E0QSG6_ORYRU</name>
<organism evidence="1 2">
    <name type="scientific">Oryza rufipogon</name>
    <name type="common">Brownbeard rice</name>
    <name type="synonym">Asian wild rice</name>
    <dbReference type="NCBI Taxonomy" id="4529"/>
    <lineage>
        <taxon>Eukaryota</taxon>
        <taxon>Viridiplantae</taxon>
        <taxon>Streptophyta</taxon>
        <taxon>Embryophyta</taxon>
        <taxon>Tracheophyta</taxon>
        <taxon>Spermatophyta</taxon>
        <taxon>Magnoliopsida</taxon>
        <taxon>Liliopsida</taxon>
        <taxon>Poales</taxon>
        <taxon>Poaceae</taxon>
        <taxon>BOP clade</taxon>
        <taxon>Oryzoideae</taxon>
        <taxon>Oryzeae</taxon>
        <taxon>Oryzinae</taxon>
        <taxon>Oryza</taxon>
    </lineage>
</organism>
<evidence type="ECO:0000313" key="1">
    <source>
        <dbReference type="EnsemblPlants" id="ORUFI09G14090.1"/>
    </source>
</evidence>
<evidence type="ECO:0000313" key="2">
    <source>
        <dbReference type="Proteomes" id="UP000008022"/>
    </source>
</evidence>
<dbReference type="Proteomes" id="UP000008022">
    <property type="component" value="Unassembled WGS sequence"/>
</dbReference>
<keyword evidence="2" id="KW-1185">Reference proteome</keyword>
<dbReference type="EnsemblPlants" id="ORUFI09G14090.1">
    <property type="protein sequence ID" value="ORUFI09G14090.1"/>
    <property type="gene ID" value="ORUFI09G14090"/>
</dbReference>
<reference evidence="2" key="1">
    <citation type="submission" date="2013-06" db="EMBL/GenBank/DDBJ databases">
        <authorList>
            <person name="Zhao Q."/>
        </authorList>
    </citation>
    <scope>NUCLEOTIDE SEQUENCE</scope>
    <source>
        <strain evidence="2">cv. W1943</strain>
    </source>
</reference>
<dbReference type="Gramene" id="ORUFI09G14090.1">
    <property type="protein sequence ID" value="ORUFI09G14090.1"/>
    <property type="gene ID" value="ORUFI09G14090"/>
</dbReference>
<accession>A0A0E0QSG6</accession>
<dbReference type="AlphaFoldDB" id="A0A0E0QSG6"/>
<dbReference type="HOGENOM" id="CLU_2762288_0_0_1"/>
<reference evidence="1" key="2">
    <citation type="submission" date="2015-06" db="UniProtKB">
        <authorList>
            <consortium name="EnsemblPlants"/>
        </authorList>
    </citation>
    <scope>IDENTIFICATION</scope>
</reference>
<sequence>MARSPRIHASAGADFFPIHLLSAAAKPTTRSVTSNAAAFTSEDVVVFCVPYPSLNGSSKYLTSSAAIGAA</sequence>